<comment type="caution">
    <text evidence="2">The sequence shown here is derived from an EMBL/GenBank/DDBJ whole genome shotgun (WGS) entry which is preliminary data.</text>
</comment>
<dbReference type="RefSeq" id="WP_145139487.1">
    <property type="nucleotide sequence ID" value="NZ_VLKY01000003.1"/>
</dbReference>
<keyword evidence="3" id="KW-1185">Reference proteome</keyword>
<evidence type="ECO:0000313" key="2">
    <source>
        <dbReference type="EMBL" id="TWI56751.1"/>
    </source>
</evidence>
<dbReference type="OrthoDB" id="9780744at2"/>
<evidence type="ECO:0000259" key="1">
    <source>
        <dbReference type="Pfam" id="PF00561"/>
    </source>
</evidence>
<name>A0A562QJ36_9PSED</name>
<gene>
    <name evidence="2" type="ORF">IQ22_01203</name>
</gene>
<dbReference type="InterPro" id="IPR000073">
    <property type="entry name" value="AB_hydrolase_1"/>
</dbReference>
<proteinExistence type="predicted"/>
<dbReference type="Gene3D" id="3.40.50.1820">
    <property type="entry name" value="alpha/beta hydrolase"/>
    <property type="match status" value="1"/>
</dbReference>
<dbReference type="PANTHER" id="PTHR43194:SF5">
    <property type="entry name" value="PIMELOYL-[ACYL-CARRIER PROTEIN] METHYL ESTER ESTERASE"/>
    <property type="match status" value="1"/>
</dbReference>
<dbReference type="Proteomes" id="UP000316905">
    <property type="component" value="Unassembled WGS sequence"/>
</dbReference>
<dbReference type="EMBL" id="VLKY01000003">
    <property type="protein sequence ID" value="TWI56751.1"/>
    <property type="molecule type" value="Genomic_DNA"/>
</dbReference>
<reference evidence="2 3" key="1">
    <citation type="journal article" date="2015" name="Stand. Genomic Sci.">
        <title>Genomic Encyclopedia of Bacterial and Archaeal Type Strains, Phase III: the genomes of soil and plant-associated and newly described type strains.</title>
        <authorList>
            <person name="Whitman W.B."/>
            <person name="Woyke T."/>
            <person name="Klenk H.P."/>
            <person name="Zhou Y."/>
            <person name="Lilburn T.G."/>
            <person name="Beck B.J."/>
            <person name="De Vos P."/>
            <person name="Vandamme P."/>
            <person name="Eisen J.A."/>
            <person name="Garrity G."/>
            <person name="Hugenholtz P."/>
            <person name="Kyrpides N.C."/>
        </authorList>
    </citation>
    <scope>NUCLEOTIDE SEQUENCE [LARGE SCALE GENOMIC DNA]</scope>
    <source>
        <strain evidence="2 3">CGMCC 1.6858</strain>
    </source>
</reference>
<organism evidence="2 3">
    <name type="scientific">Pseudomonas duriflava</name>
    <dbReference type="NCBI Taxonomy" id="459528"/>
    <lineage>
        <taxon>Bacteria</taxon>
        <taxon>Pseudomonadati</taxon>
        <taxon>Pseudomonadota</taxon>
        <taxon>Gammaproteobacteria</taxon>
        <taxon>Pseudomonadales</taxon>
        <taxon>Pseudomonadaceae</taxon>
        <taxon>Pseudomonas</taxon>
    </lineage>
</organism>
<accession>A0A562QJ36</accession>
<dbReference type="Pfam" id="PF00561">
    <property type="entry name" value="Abhydrolase_1"/>
    <property type="match status" value="1"/>
</dbReference>
<sequence>MRDTLVLLPGWGLGTAPLEPLRDELLEIAPYLDVHIEPLPELADVSAWFDDLDARLPDKVWLGGWSLGGMIASELTQRRSDRILGLITLGSNPCFVARHGWQSAMSRTVFTDFYEACTLDAELTLKRFTHLVSQGARDRKTLTRLLQVTLPETSGDVAVAGLELLAQLDTREALKAYNGPQLHLFAANDALVPVAAAHALLEEVPDVNVHVFEPASHGLPLERPDELATVINRFIYEGRDG</sequence>
<evidence type="ECO:0000313" key="3">
    <source>
        <dbReference type="Proteomes" id="UP000316905"/>
    </source>
</evidence>
<protein>
    <submittedName>
        <fullName evidence="2">Pimeloyl-[acyl-carrier protein] methyl ester esterase</fullName>
    </submittedName>
</protein>
<dbReference type="AlphaFoldDB" id="A0A562QJ36"/>
<dbReference type="InterPro" id="IPR029058">
    <property type="entry name" value="AB_hydrolase_fold"/>
</dbReference>
<feature type="domain" description="AB hydrolase-1" evidence="1">
    <location>
        <begin position="42"/>
        <end position="224"/>
    </location>
</feature>
<dbReference type="SUPFAM" id="SSF53474">
    <property type="entry name" value="alpha/beta-Hydrolases"/>
    <property type="match status" value="1"/>
</dbReference>
<dbReference type="PANTHER" id="PTHR43194">
    <property type="entry name" value="HYDROLASE ALPHA/BETA FOLD FAMILY"/>
    <property type="match status" value="1"/>
</dbReference>
<dbReference type="InterPro" id="IPR050228">
    <property type="entry name" value="Carboxylesterase_BioH"/>
</dbReference>